<gene>
    <name evidence="2" type="ORF">PAPOLLO_LOCUS1094</name>
</gene>
<accession>A0A8S3W1P6</accession>
<reference evidence="2" key="1">
    <citation type="submission" date="2021-04" db="EMBL/GenBank/DDBJ databases">
        <authorList>
            <person name="Tunstrom K."/>
        </authorList>
    </citation>
    <scope>NUCLEOTIDE SEQUENCE</scope>
</reference>
<dbReference type="AlphaFoldDB" id="A0A8S3W1P6"/>
<sequence>MNLERDANLIMSILADIPSEGSGISEDEDEGSPIQIPIVVAAEIDDDEDPEFDLPLSDIQTSANPSDIVDVPAQEEVSNEVSSGVQSLLMKTSVPGKVSSSRRTRDLVVEPADT</sequence>
<organism evidence="2 3">
    <name type="scientific">Parnassius apollo</name>
    <name type="common">Apollo butterfly</name>
    <name type="synonym">Papilio apollo</name>
    <dbReference type="NCBI Taxonomy" id="110799"/>
    <lineage>
        <taxon>Eukaryota</taxon>
        <taxon>Metazoa</taxon>
        <taxon>Ecdysozoa</taxon>
        <taxon>Arthropoda</taxon>
        <taxon>Hexapoda</taxon>
        <taxon>Insecta</taxon>
        <taxon>Pterygota</taxon>
        <taxon>Neoptera</taxon>
        <taxon>Endopterygota</taxon>
        <taxon>Lepidoptera</taxon>
        <taxon>Glossata</taxon>
        <taxon>Ditrysia</taxon>
        <taxon>Papilionoidea</taxon>
        <taxon>Papilionidae</taxon>
        <taxon>Parnassiinae</taxon>
        <taxon>Parnassini</taxon>
        <taxon>Parnassius</taxon>
        <taxon>Parnassius</taxon>
    </lineage>
</organism>
<protein>
    <submittedName>
        <fullName evidence="2">(apollo) hypothetical protein</fullName>
    </submittedName>
</protein>
<evidence type="ECO:0000313" key="2">
    <source>
        <dbReference type="EMBL" id="CAG4935963.1"/>
    </source>
</evidence>
<name>A0A8S3W1P6_PARAO</name>
<keyword evidence="3" id="KW-1185">Reference proteome</keyword>
<dbReference type="Proteomes" id="UP000691718">
    <property type="component" value="Unassembled WGS sequence"/>
</dbReference>
<evidence type="ECO:0000313" key="3">
    <source>
        <dbReference type="Proteomes" id="UP000691718"/>
    </source>
</evidence>
<evidence type="ECO:0000256" key="1">
    <source>
        <dbReference type="SAM" id="MobiDB-lite"/>
    </source>
</evidence>
<comment type="caution">
    <text evidence="2">The sequence shown here is derived from an EMBL/GenBank/DDBJ whole genome shotgun (WGS) entry which is preliminary data.</text>
</comment>
<feature type="region of interest" description="Disordered" evidence="1">
    <location>
        <begin position="93"/>
        <end position="114"/>
    </location>
</feature>
<proteinExistence type="predicted"/>
<dbReference type="EMBL" id="CAJQZP010000065">
    <property type="protein sequence ID" value="CAG4935963.1"/>
    <property type="molecule type" value="Genomic_DNA"/>
</dbReference>